<protein>
    <submittedName>
        <fullName evidence="1">Uncharacterized protein</fullName>
    </submittedName>
</protein>
<dbReference type="EMBL" id="JAMZIH010000401">
    <property type="protein sequence ID" value="KAJ1679410.1"/>
    <property type="molecule type" value="Genomic_DNA"/>
</dbReference>
<comment type="caution">
    <text evidence="1">The sequence shown here is derived from an EMBL/GenBank/DDBJ whole genome shotgun (WGS) entry which is preliminary data.</text>
</comment>
<evidence type="ECO:0000313" key="2">
    <source>
        <dbReference type="Proteomes" id="UP001145114"/>
    </source>
</evidence>
<organism evidence="1 2">
    <name type="scientific">Spiromyces aspiralis</name>
    <dbReference type="NCBI Taxonomy" id="68401"/>
    <lineage>
        <taxon>Eukaryota</taxon>
        <taxon>Fungi</taxon>
        <taxon>Fungi incertae sedis</taxon>
        <taxon>Zoopagomycota</taxon>
        <taxon>Kickxellomycotina</taxon>
        <taxon>Kickxellomycetes</taxon>
        <taxon>Kickxellales</taxon>
        <taxon>Kickxellaceae</taxon>
        <taxon>Spiromyces</taxon>
    </lineage>
</organism>
<gene>
    <name evidence="1" type="ORF">EV182_002114</name>
</gene>
<sequence>MDTNPLRILDSKSHKDQEILTGAPVLSDYLDVVSRDHYEFVKDGLAALSIPFVHDSKLVRGLDYYQRTVWEIVYGSADGTLGESQGTILAGGRYDGLLGTFGGPADVPSIGWAAGVERIALCLTKSHLPSSPPPVYILIAPEKAAAAANDSNCDNSRSVSPQVVYFAMQVAEAIRGRGHRVHTLHPKNGLRGNHQHLSKQITRVLGQNPRHIVIVGPEEYSKGLVILKS</sequence>
<dbReference type="Proteomes" id="UP001145114">
    <property type="component" value="Unassembled WGS sequence"/>
</dbReference>
<evidence type="ECO:0000313" key="1">
    <source>
        <dbReference type="EMBL" id="KAJ1679410.1"/>
    </source>
</evidence>
<reference evidence="1" key="1">
    <citation type="submission" date="2022-06" db="EMBL/GenBank/DDBJ databases">
        <title>Phylogenomic reconstructions and comparative analyses of Kickxellomycotina fungi.</title>
        <authorList>
            <person name="Reynolds N.K."/>
            <person name="Stajich J.E."/>
            <person name="Barry K."/>
            <person name="Grigoriev I.V."/>
            <person name="Crous P."/>
            <person name="Smith M.E."/>
        </authorList>
    </citation>
    <scope>NUCLEOTIDE SEQUENCE</scope>
    <source>
        <strain evidence="1">RSA 2271</strain>
    </source>
</reference>
<accession>A0ACC1HTP3</accession>
<keyword evidence="2" id="KW-1185">Reference proteome</keyword>
<name>A0ACC1HTP3_9FUNG</name>
<proteinExistence type="predicted"/>
<feature type="non-terminal residue" evidence="1">
    <location>
        <position position="229"/>
    </location>
</feature>